<evidence type="ECO:0000313" key="2">
    <source>
        <dbReference type="EMBL" id="MTH46800.1"/>
    </source>
</evidence>
<evidence type="ECO:0000313" key="3">
    <source>
        <dbReference type="Proteomes" id="UP000477739"/>
    </source>
</evidence>
<feature type="domain" description="Condensation" evidence="1">
    <location>
        <begin position="12"/>
        <end position="344"/>
    </location>
</feature>
<comment type="caution">
    <text evidence="2">The sequence shown here is derived from an EMBL/GenBank/DDBJ whole genome shotgun (WGS) entry which is preliminary data.</text>
</comment>
<organism evidence="2 3">
    <name type="scientific">Intestinirhabdus alba</name>
    <dbReference type="NCBI Taxonomy" id="2899544"/>
    <lineage>
        <taxon>Bacteria</taxon>
        <taxon>Pseudomonadati</taxon>
        <taxon>Pseudomonadota</taxon>
        <taxon>Gammaproteobacteria</taxon>
        <taxon>Enterobacterales</taxon>
        <taxon>Enterobacteriaceae</taxon>
        <taxon>Intestinirhabdus</taxon>
    </lineage>
</organism>
<dbReference type="OrthoDB" id="9757559at2"/>
<sequence>MTETIQDGRWSPLTPAQFDFWEEFIFHPYQPVSTVAHRITLRGAVNEAALAAALRQVIEETDVFSIQFHRADRHADPVQRCDPAHVPPLRTIDLRQRASAQAVADAMMQGDIDGQLNLLRQPLAAVWLICLAADRYIIYIRAHHIIVDGFGMALIEHRCAELYRAACGQAAPGQPFGSFSAFLHEERQYAQGEKMCRDRAYWHHLLAGAPPLPVLRKGGEDYGAAGLHGEAQLSPPFSSGLMALAERSDVGWPDALLALSAAWMALRLPEALRGDVLPVWVPVMNRRGAVAANTPALAVNILPLFIRFKKREPVVEYVQRLAKSLHDLRLHGRYRVETLAAERGIGKGMRYFFSPLINVLPFDPPVFFGCEAEREVLASGPGDGFNITWRGRADGSQLHVDIDAQAGMGGDMTPDEEVQSLIDYLCTASSPGATLHL</sequence>
<gene>
    <name evidence="2" type="ORF">GJV78_11160</name>
</gene>
<reference evidence="2 3" key="1">
    <citation type="submission" date="2019-11" db="EMBL/GenBank/DDBJ databases">
        <title>Escherichia alba sp. nov. isolated from the gut of plastic-eating superworms Zophobas atratus.</title>
        <authorList>
            <person name="Yang Y."/>
        </authorList>
    </citation>
    <scope>NUCLEOTIDE SEQUENCE [LARGE SCALE GENOMIC DNA]</scope>
    <source>
        <strain evidence="3">BIT-B35</strain>
    </source>
</reference>
<dbReference type="GO" id="GO:0043041">
    <property type="term" value="P:amino acid activation for nonribosomal peptide biosynthetic process"/>
    <property type="evidence" value="ECO:0007669"/>
    <property type="project" value="TreeGrafter"/>
</dbReference>
<dbReference type="GO" id="GO:0005737">
    <property type="term" value="C:cytoplasm"/>
    <property type="evidence" value="ECO:0007669"/>
    <property type="project" value="TreeGrafter"/>
</dbReference>
<dbReference type="SUPFAM" id="SSF52777">
    <property type="entry name" value="CoA-dependent acyltransferases"/>
    <property type="match status" value="2"/>
</dbReference>
<dbReference type="InterPro" id="IPR023213">
    <property type="entry name" value="CAT-like_dom_sf"/>
</dbReference>
<dbReference type="PANTHER" id="PTHR45527:SF1">
    <property type="entry name" value="FATTY ACID SYNTHASE"/>
    <property type="match status" value="1"/>
</dbReference>
<accession>A0A6L6IP45</accession>
<proteinExistence type="predicted"/>
<dbReference type="Gene3D" id="3.30.559.10">
    <property type="entry name" value="Chloramphenicol acetyltransferase-like domain"/>
    <property type="match status" value="1"/>
</dbReference>
<protein>
    <recommendedName>
        <fullName evidence="1">Condensation domain-containing protein</fullName>
    </recommendedName>
</protein>
<evidence type="ECO:0000259" key="1">
    <source>
        <dbReference type="Pfam" id="PF00668"/>
    </source>
</evidence>
<dbReference type="EMBL" id="WMJZ01000013">
    <property type="protein sequence ID" value="MTH46800.1"/>
    <property type="molecule type" value="Genomic_DNA"/>
</dbReference>
<dbReference type="GO" id="GO:0003824">
    <property type="term" value="F:catalytic activity"/>
    <property type="evidence" value="ECO:0007669"/>
    <property type="project" value="InterPro"/>
</dbReference>
<dbReference type="RefSeq" id="WP_155108420.1">
    <property type="nucleotide sequence ID" value="NZ_WMJZ01000013.1"/>
</dbReference>
<dbReference type="GO" id="GO:0044550">
    <property type="term" value="P:secondary metabolite biosynthetic process"/>
    <property type="evidence" value="ECO:0007669"/>
    <property type="project" value="TreeGrafter"/>
</dbReference>
<dbReference type="Pfam" id="PF00668">
    <property type="entry name" value="Condensation"/>
    <property type="match status" value="1"/>
</dbReference>
<name>A0A6L6IP45_9ENTR</name>
<keyword evidence="3" id="KW-1185">Reference proteome</keyword>
<dbReference type="GO" id="GO:0031177">
    <property type="term" value="F:phosphopantetheine binding"/>
    <property type="evidence" value="ECO:0007669"/>
    <property type="project" value="TreeGrafter"/>
</dbReference>
<dbReference type="InterPro" id="IPR001242">
    <property type="entry name" value="Condensation_dom"/>
</dbReference>
<dbReference type="Gene3D" id="3.30.559.30">
    <property type="entry name" value="Nonribosomal peptide synthetase, condensation domain"/>
    <property type="match status" value="1"/>
</dbReference>
<dbReference type="Proteomes" id="UP000477739">
    <property type="component" value="Unassembled WGS sequence"/>
</dbReference>
<dbReference type="PANTHER" id="PTHR45527">
    <property type="entry name" value="NONRIBOSOMAL PEPTIDE SYNTHETASE"/>
    <property type="match status" value="1"/>
</dbReference>
<dbReference type="AlphaFoldDB" id="A0A6L6IP45"/>